<dbReference type="CDD" id="cd02198">
    <property type="entry name" value="YjgH_like"/>
    <property type="match status" value="1"/>
</dbReference>
<name>A0A927D5L0_9RHOB</name>
<dbReference type="GO" id="GO:0005829">
    <property type="term" value="C:cytosol"/>
    <property type="evidence" value="ECO:0007669"/>
    <property type="project" value="TreeGrafter"/>
</dbReference>
<dbReference type="EMBL" id="JACTAG010000002">
    <property type="protein sequence ID" value="MBD3664244.1"/>
    <property type="molecule type" value="Genomic_DNA"/>
</dbReference>
<dbReference type="Proteomes" id="UP000635142">
    <property type="component" value="Unassembled WGS sequence"/>
</dbReference>
<accession>A0A927D5L0</accession>
<evidence type="ECO:0000313" key="1">
    <source>
        <dbReference type="EMBL" id="MBD3664244.1"/>
    </source>
</evidence>
<dbReference type="InterPro" id="IPR038743">
    <property type="entry name" value="YjgH-like"/>
</dbReference>
<protein>
    <submittedName>
        <fullName evidence="1">RidA family protein</fullName>
    </submittedName>
</protein>
<keyword evidence="2" id="KW-1185">Reference proteome</keyword>
<dbReference type="GO" id="GO:0019239">
    <property type="term" value="F:deaminase activity"/>
    <property type="evidence" value="ECO:0007669"/>
    <property type="project" value="TreeGrafter"/>
</dbReference>
<sequence>MSDHRQINPPGFEGYVDDWQMSPGLVANGFLFLTGMTGHFADKPGAPPTPEDQARIAFERVAAVLEEAGCGWSDVVEMTSYHVDIHETLPSFRTVRARVVTQPFPAWTAIGVAALATPGVMHEVRVVARVPDTAPYDHARDV</sequence>
<evidence type="ECO:0000313" key="2">
    <source>
        <dbReference type="Proteomes" id="UP000635142"/>
    </source>
</evidence>
<dbReference type="RefSeq" id="WP_191075286.1">
    <property type="nucleotide sequence ID" value="NZ_JACTAG010000002.1"/>
</dbReference>
<organism evidence="1 2">
    <name type="scientific">Sulfitobacter aestuariivivens</name>
    <dbReference type="NCBI Taxonomy" id="2766981"/>
    <lineage>
        <taxon>Bacteria</taxon>
        <taxon>Pseudomonadati</taxon>
        <taxon>Pseudomonadota</taxon>
        <taxon>Alphaproteobacteria</taxon>
        <taxon>Rhodobacterales</taxon>
        <taxon>Roseobacteraceae</taxon>
        <taxon>Sulfitobacter</taxon>
    </lineage>
</organism>
<dbReference type="SUPFAM" id="SSF55298">
    <property type="entry name" value="YjgF-like"/>
    <property type="match status" value="1"/>
</dbReference>
<gene>
    <name evidence="1" type="ORF">H9Q16_09955</name>
</gene>
<dbReference type="Pfam" id="PF01042">
    <property type="entry name" value="Ribonuc_L-PSP"/>
    <property type="match status" value="1"/>
</dbReference>
<comment type="caution">
    <text evidence="1">The sequence shown here is derived from an EMBL/GenBank/DDBJ whole genome shotgun (WGS) entry which is preliminary data.</text>
</comment>
<dbReference type="PANTHER" id="PTHR11803:SF44">
    <property type="entry name" value="RUTC FAMILY PROTEIN YJGH"/>
    <property type="match status" value="1"/>
</dbReference>
<dbReference type="Gene3D" id="3.30.1330.40">
    <property type="entry name" value="RutC-like"/>
    <property type="match status" value="1"/>
</dbReference>
<dbReference type="AlphaFoldDB" id="A0A927D5L0"/>
<dbReference type="PANTHER" id="PTHR11803">
    <property type="entry name" value="2-IMINOBUTANOATE/2-IMINOPROPANOATE DEAMINASE RIDA"/>
    <property type="match status" value="1"/>
</dbReference>
<dbReference type="InterPro" id="IPR035959">
    <property type="entry name" value="RutC-like_sf"/>
</dbReference>
<proteinExistence type="predicted"/>
<reference evidence="1" key="1">
    <citation type="submission" date="2020-08" db="EMBL/GenBank/DDBJ databases">
        <title>Sulfitobacter aestuariivivens sp. nov., isolated from a tidal flat.</title>
        <authorList>
            <person name="Park S."/>
            <person name="Yoon J.-H."/>
        </authorList>
    </citation>
    <scope>NUCLEOTIDE SEQUENCE</scope>
    <source>
        <strain evidence="1">TSTF-M16</strain>
    </source>
</reference>
<dbReference type="InterPro" id="IPR006175">
    <property type="entry name" value="YjgF/YER057c/UK114"/>
</dbReference>